<comment type="caution">
    <text evidence="3">The sequence shown here is derived from an EMBL/GenBank/DDBJ whole genome shotgun (WGS) entry which is preliminary data.</text>
</comment>
<dbReference type="Gene3D" id="3.40.50.720">
    <property type="entry name" value="NAD(P)-binding Rossmann-like Domain"/>
    <property type="match status" value="1"/>
</dbReference>
<dbReference type="GO" id="GO:0016491">
    <property type="term" value="F:oxidoreductase activity"/>
    <property type="evidence" value="ECO:0007669"/>
    <property type="project" value="UniProtKB-KW"/>
</dbReference>
<keyword evidence="4" id="KW-1185">Reference proteome</keyword>
<feature type="region of interest" description="Disordered" evidence="2">
    <location>
        <begin position="408"/>
        <end position="437"/>
    </location>
</feature>
<dbReference type="InterPro" id="IPR036291">
    <property type="entry name" value="NAD(P)-bd_dom_sf"/>
</dbReference>
<name>A0A427YWA7_9TREE</name>
<dbReference type="AlphaFoldDB" id="A0A427YWA7"/>
<feature type="compositionally biased region" description="Basic and acidic residues" evidence="2">
    <location>
        <begin position="427"/>
        <end position="437"/>
    </location>
</feature>
<accession>A0A427YWA7</accession>
<dbReference type="Proteomes" id="UP000279259">
    <property type="component" value="Unassembled WGS sequence"/>
</dbReference>
<organism evidence="3 4">
    <name type="scientific">Saitozyma podzolica</name>
    <dbReference type="NCBI Taxonomy" id="1890683"/>
    <lineage>
        <taxon>Eukaryota</taxon>
        <taxon>Fungi</taxon>
        <taxon>Dikarya</taxon>
        <taxon>Basidiomycota</taxon>
        <taxon>Agaricomycotina</taxon>
        <taxon>Tremellomycetes</taxon>
        <taxon>Tremellales</taxon>
        <taxon>Trimorphomycetaceae</taxon>
        <taxon>Saitozyma</taxon>
    </lineage>
</organism>
<dbReference type="PANTHER" id="PTHR43157:SF31">
    <property type="entry name" value="PHOSPHATIDYLINOSITOL-GLYCAN BIOSYNTHESIS CLASS F PROTEIN"/>
    <property type="match status" value="1"/>
</dbReference>
<reference evidence="3 4" key="1">
    <citation type="submission" date="2018-11" db="EMBL/GenBank/DDBJ databases">
        <title>Genome sequence of Saitozyma podzolica DSM 27192.</title>
        <authorList>
            <person name="Aliyu H."/>
            <person name="Gorte O."/>
            <person name="Ochsenreither K."/>
        </authorList>
    </citation>
    <scope>NUCLEOTIDE SEQUENCE [LARGE SCALE GENOMIC DNA]</scope>
    <source>
        <strain evidence="3 4">DSM 27192</strain>
    </source>
</reference>
<keyword evidence="1" id="KW-0560">Oxidoreductase</keyword>
<evidence type="ECO:0000313" key="4">
    <source>
        <dbReference type="Proteomes" id="UP000279259"/>
    </source>
</evidence>
<dbReference type="EMBL" id="RSCD01000001">
    <property type="protein sequence ID" value="RSH95349.1"/>
    <property type="molecule type" value="Genomic_DNA"/>
</dbReference>
<evidence type="ECO:0000256" key="1">
    <source>
        <dbReference type="ARBA" id="ARBA00023002"/>
    </source>
</evidence>
<dbReference type="PANTHER" id="PTHR43157">
    <property type="entry name" value="PHOSPHATIDYLINOSITOL-GLYCAN BIOSYNTHESIS CLASS F PROTEIN-RELATED"/>
    <property type="match status" value="1"/>
</dbReference>
<dbReference type="STRING" id="1890683.A0A427YWA7"/>
<dbReference type="OrthoDB" id="191139at2759"/>
<gene>
    <name evidence="3" type="ORF">EHS25_000436</name>
</gene>
<dbReference type="Pfam" id="PF00106">
    <property type="entry name" value="adh_short"/>
    <property type="match status" value="1"/>
</dbReference>
<evidence type="ECO:0000313" key="3">
    <source>
        <dbReference type="EMBL" id="RSH95349.1"/>
    </source>
</evidence>
<sequence length="437" mass="47020">MVRPAGLLSNRYKLEDMPDLTGKVAVVVGGSRGIGEAATAALIKKGAEVHIVSATGEHASDAVEHIDSTTHSDVRSRLHTHLVDLGDLPAVISLFQDLAGSLPRLDMLFLIAGIGVAPFGLTKSGLGNHFGVNNVSQLAITDVLYPLLKKTAEEKQGEPEEEMLSTRIVSESSELHRGAPSDVRFESLEEMAEDKGPMKLYGMSKLGNILFIRHLSSLLPGPTSPSPILALSVHPGAVGTEQQAGASEAYGPLLGGIVEKAGETIFMTKEQGAESALWAGTGTSAVGRAKEVQGRYFTEADGKVDTESNQAKDDALAQRFWDLAVRALKEKAGYDRVHKSRAGATPVLFADDQLIPDIFPLPRQSHDDRSPPRMFRRQSQLLRKLEIEPEAPIHTELRRTTLVILKSPDPPIKSVASSKPDMIPIPRSEHAIAESPS</sequence>
<protein>
    <recommendedName>
        <fullName evidence="5">NAD(P)-binding protein</fullName>
    </recommendedName>
</protein>
<evidence type="ECO:0008006" key="5">
    <source>
        <dbReference type="Google" id="ProtNLM"/>
    </source>
</evidence>
<dbReference type="PRINTS" id="PR00081">
    <property type="entry name" value="GDHRDH"/>
</dbReference>
<evidence type="ECO:0000256" key="2">
    <source>
        <dbReference type="SAM" id="MobiDB-lite"/>
    </source>
</evidence>
<dbReference type="SUPFAM" id="SSF51735">
    <property type="entry name" value="NAD(P)-binding Rossmann-fold domains"/>
    <property type="match status" value="1"/>
</dbReference>
<dbReference type="InterPro" id="IPR002347">
    <property type="entry name" value="SDR_fam"/>
</dbReference>
<proteinExistence type="predicted"/>